<reference evidence="1 2" key="1">
    <citation type="submission" date="2015-08" db="EMBL/GenBank/DDBJ databases">
        <title>Next Generation Sequencing and Analysis of the Genome of Puccinia sorghi L Schw, the Causal Agent of Maize Common Rust.</title>
        <authorList>
            <person name="Rochi L."/>
            <person name="Burguener G."/>
            <person name="Darino M."/>
            <person name="Turjanski A."/>
            <person name="Kreff E."/>
            <person name="Dieguez M.J."/>
            <person name="Sacco F."/>
        </authorList>
    </citation>
    <scope>NUCLEOTIDE SEQUENCE [LARGE SCALE GENOMIC DNA]</scope>
    <source>
        <strain evidence="1 2">RO10H11247</strain>
    </source>
</reference>
<comment type="caution">
    <text evidence="1">The sequence shown here is derived from an EMBL/GenBank/DDBJ whole genome shotgun (WGS) entry which is preliminary data.</text>
</comment>
<organism evidence="1 2">
    <name type="scientific">Puccinia sorghi</name>
    <dbReference type="NCBI Taxonomy" id="27349"/>
    <lineage>
        <taxon>Eukaryota</taxon>
        <taxon>Fungi</taxon>
        <taxon>Dikarya</taxon>
        <taxon>Basidiomycota</taxon>
        <taxon>Pucciniomycotina</taxon>
        <taxon>Pucciniomycetes</taxon>
        <taxon>Pucciniales</taxon>
        <taxon>Pucciniaceae</taxon>
        <taxon>Puccinia</taxon>
    </lineage>
</organism>
<name>A0A0L6V4U2_9BASI</name>
<accession>A0A0L6V4U2</accession>
<dbReference type="EMBL" id="LAVV01007671">
    <property type="protein sequence ID" value="KNZ55155.1"/>
    <property type="molecule type" value="Genomic_DNA"/>
</dbReference>
<sequence>MSIWKFWLLMSQSLPQLVNYKSYLPTLVWLLNHIFPPSLSRLICHGILISPIRHYFLRSMLNNLKFECGACIFYQSHKNILKQKSLEMFLRMALLIPPNTEGEE</sequence>
<dbReference type="STRING" id="27349.A0A0L6V4U2"/>
<gene>
    <name evidence="1" type="ORF">VP01_2752g3</name>
</gene>
<dbReference type="VEuPathDB" id="FungiDB:VP01_2752g3"/>
<dbReference type="Proteomes" id="UP000037035">
    <property type="component" value="Unassembled WGS sequence"/>
</dbReference>
<evidence type="ECO:0000313" key="1">
    <source>
        <dbReference type="EMBL" id="KNZ55155.1"/>
    </source>
</evidence>
<keyword evidence="2" id="KW-1185">Reference proteome</keyword>
<proteinExistence type="predicted"/>
<protein>
    <submittedName>
        <fullName evidence="1">Uncharacterized protein</fullName>
    </submittedName>
</protein>
<evidence type="ECO:0000313" key="2">
    <source>
        <dbReference type="Proteomes" id="UP000037035"/>
    </source>
</evidence>
<dbReference type="AlphaFoldDB" id="A0A0L6V4U2"/>